<reference evidence="1" key="1">
    <citation type="submission" date="2021-01" db="EMBL/GenBank/DDBJ databases">
        <authorList>
            <consortium name="Genoscope - CEA"/>
            <person name="William W."/>
        </authorList>
    </citation>
    <scope>NUCLEOTIDE SEQUENCE</scope>
</reference>
<dbReference type="Proteomes" id="UP000688137">
    <property type="component" value="Unassembled WGS sequence"/>
</dbReference>
<gene>
    <name evidence="1" type="ORF">PPRIM_AZ9-3.1.T1610080</name>
</gene>
<proteinExistence type="predicted"/>
<comment type="caution">
    <text evidence="1">The sequence shown here is derived from an EMBL/GenBank/DDBJ whole genome shotgun (WGS) entry which is preliminary data.</text>
</comment>
<accession>A0A8S1QGL9</accession>
<name>A0A8S1QGL9_PARPR</name>
<sequence length="117" mass="13450">MKQYFIACRPYEKVPASLRNSLIQLVFIKGFKIKHAAKRLNIKYPAAKSIIIYHRKNVIKQKVNITKQNQCQIVPIIQSKSSITIISSVGGNQITSKILFQYEIRNDSQYILTSIPQ</sequence>
<organism evidence="1 2">
    <name type="scientific">Paramecium primaurelia</name>
    <dbReference type="NCBI Taxonomy" id="5886"/>
    <lineage>
        <taxon>Eukaryota</taxon>
        <taxon>Sar</taxon>
        <taxon>Alveolata</taxon>
        <taxon>Ciliophora</taxon>
        <taxon>Intramacronucleata</taxon>
        <taxon>Oligohymenophorea</taxon>
        <taxon>Peniculida</taxon>
        <taxon>Parameciidae</taxon>
        <taxon>Paramecium</taxon>
    </lineage>
</organism>
<dbReference type="EMBL" id="CAJJDM010000166">
    <property type="protein sequence ID" value="CAD8114802.1"/>
    <property type="molecule type" value="Genomic_DNA"/>
</dbReference>
<keyword evidence="2" id="KW-1185">Reference proteome</keyword>
<dbReference type="AlphaFoldDB" id="A0A8S1QGL9"/>
<protein>
    <submittedName>
        <fullName evidence="1">Uncharacterized protein</fullName>
    </submittedName>
</protein>
<evidence type="ECO:0000313" key="1">
    <source>
        <dbReference type="EMBL" id="CAD8114802.1"/>
    </source>
</evidence>
<evidence type="ECO:0000313" key="2">
    <source>
        <dbReference type="Proteomes" id="UP000688137"/>
    </source>
</evidence>